<gene>
    <name evidence="1" type="ORF">VNO77_23309</name>
</gene>
<dbReference type="EMBL" id="JAYMYQ010000005">
    <property type="protein sequence ID" value="KAK7329160.1"/>
    <property type="molecule type" value="Genomic_DNA"/>
</dbReference>
<accession>A0AAN9L471</accession>
<evidence type="ECO:0000313" key="1">
    <source>
        <dbReference type="EMBL" id="KAK7329160.1"/>
    </source>
</evidence>
<keyword evidence="2" id="KW-1185">Reference proteome</keyword>
<reference evidence="1 2" key="1">
    <citation type="submission" date="2024-01" db="EMBL/GenBank/DDBJ databases">
        <title>The genomes of 5 underutilized Papilionoideae crops provide insights into root nodulation and disease resistanc.</title>
        <authorList>
            <person name="Jiang F."/>
        </authorList>
    </citation>
    <scope>NUCLEOTIDE SEQUENCE [LARGE SCALE GENOMIC DNA]</scope>
    <source>
        <strain evidence="1">LVBAO_FW01</strain>
        <tissue evidence="1">Leaves</tissue>
    </source>
</reference>
<dbReference type="Proteomes" id="UP001367508">
    <property type="component" value="Unassembled WGS sequence"/>
</dbReference>
<dbReference type="AlphaFoldDB" id="A0AAN9L471"/>
<organism evidence="1 2">
    <name type="scientific">Canavalia gladiata</name>
    <name type="common">Sword bean</name>
    <name type="synonym">Dolichos gladiatus</name>
    <dbReference type="NCBI Taxonomy" id="3824"/>
    <lineage>
        <taxon>Eukaryota</taxon>
        <taxon>Viridiplantae</taxon>
        <taxon>Streptophyta</taxon>
        <taxon>Embryophyta</taxon>
        <taxon>Tracheophyta</taxon>
        <taxon>Spermatophyta</taxon>
        <taxon>Magnoliopsida</taxon>
        <taxon>eudicotyledons</taxon>
        <taxon>Gunneridae</taxon>
        <taxon>Pentapetalae</taxon>
        <taxon>rosids</taxon>
        <taxon>fabids</taxon>
        <taxon>Fabales</taxon>
        <taxon>Fabaceae</taxon>
        <taxon>Papilionoideae</taxon>
        <taxon>50 kb inversion clade</taxon>
        <taxon>NPAAA clade</taxon>
        <taxon>indigoferoid/millettioid clade</taxon>
        <taxon>Phaseoleae</taxon>
        <taxon>Canavalia</taxon>
    </lineage>
</organism>
<protein>
    <submittedName>
        <fullName evidence="1">Uncharacterized protein</fullName>
    </submittedName>
</protein>
<proteinExistence type="predicted"/>
<name>A0AAN9L471_CANGL</name>
<comment type="caution">
    <text evidence="1">The sequence shown here is derived from an EMBL/GenBank/DDBJ whole genome shotgun (WGS) entry which is preliminary data.</text>
</comment>
<evidence type="ECO:0000313" key="2">
    <source>
        <dbReference type="Proteomes" id="UP001367508"/>
    </source>
</evidence>
<sequence length="109" mass="12176">MSSLCRSRYQVHYRVSCIAGHVLVRASKMKTSEVSGCMHTCPYLLLDIKNNGKSMDRKLSPPHNMDNAVKHLGQSDKLKVGLELRLLHATLGRKVALQFAESCNHGDKD</sequence>